<evidence type="ECO:0000313" key="2">
    <source>
        <dbReference type="Proteomes" id="UP001219518"/>
    </source>
</evidence>
<organism evidence="1 2">
    <name type="scientific">Frankliniella fusca</name>
    <dbReference type="NCBI Taxonomy" id="407009"/>
    <lineage>
        <taxon>Eukaryota</taxon>
        <taxon>Metazoa</taxon>
        <taxon>Ecdysozoa</taxon>
        <taxon>Arthropoda</taxon>
        <taxon>Hexapoda</taxon>
        <taxon>Insecta</taxon>
        <taxon>Pterygota</taxon>
        <taxon>Neoptera</taxon>
        <taxon>Paraneoptera</taxon>
        <taxon>Thysanoptera</taxon>
        <taxon>Terebrantia</taxon>
        <taxon>Thripoidea</taxon>
        <taxon>Thripidae</taxon>
        <taxon>Frankliniella</taxon>
    </lineage>
</organism>
<accession>A0AAE1H9W6</accession>
<reference evidence="1" key="2">
    <citation type="journal article" date="2023" name="BMC Genomics">
        <title>Pest status, molecular evolution, and epigenetic factors derived from the genome assembly of Frankliniella fusca, a thysanopteran phytovirus vector.</title>
        <authorList>
            <person name="Catto M.A."/>
            <person name="Labadie P.E."/>
            <person name="Jacobson A.L."/>
            <person name="Kennedy G.G."/>
            <person name="Srinivasan R."/>
            <person name="Hunt B.G."/>
        </authorList>
    </citation>
    <scope>NUCLEOTIDE SEQUENCE</scope>
    <source>
        <strain evidence="1">PL_HMW_Pooled</strain>
    </source>
</reference>
<comment type="caution">
    <text evidence="1">The sequence shown here is derived from an EMBL/GenBank/DDBJ whole genome shotgun (WGS) entry which is preliminary data.</text>
</comment>
<name>A0AAE1H9W6_9NEOP</name>
<keyword evidence="2" id="KW-1185">Reference proteome</keyword>
<protein>
    <submittedName>
        <fullName evidence="1">5'-nucleotidase SurE</fullName>
    </submittedName>
</protein>
<evidence type="ECO:0000313" key="1">
    <source>
        <dbReference type="EMBL" id="KAK3916515.1"/>
    </source>
</evidence>
<dbReference type="Proteomes" id="UP001219518">
    <property type="component" value="Unassembled WGS sequence"/>
</dbReference>
<dbReference type="EMBL" id="JAHWGI010000537">
    <property type="protein sequence ID" value="KAK3916515.1"/>
    <property type="molecule type" value="Genomic_DNA"/>
</dbReference>
<reference evidence="1" key="1">
    <citation type="submission" date="2021-07" db="EMBL/GenBank/DDBJ databases">
        <authorList>
            <person name="Catto M.A."/>
            <person name="Jacobson A."/>
            <person name="Kennedy G."/>
            <person name="Labadie P."/>
            <person name="Hunt B.G."/>
            <person name="Srinivasan R."/>
        </authorList>
    </citation>
    <scope>NUCLEOTIDE SEQUENCE</scope>
    <source>
        <strain evidence="1">PL_HMW_Pooled</strain>
        <tissue evidence="1">Head</tissue>
    </source>
</reference>
<proteinExistence type="predicted"/>
<gene>
    <name evidence="1" type="ORF">KUF71_006286</name>
</gene>
<sequence>MDTVPLYISVKAFDETDDGYLVMKVRVPANRVKSVYDGCGVGSEVVALFPLETTLGKQGHYYKNPTPSTSIVHGPFLAILDSQSLKTFVAFFI</sequence>
<dbReference type="AlphaFoldDB" id="A0AAE1H9W6"/>